<reference evidence="1" key="1">
    <citation type="submission" date="2022-07" db="EMBL/GenBank/DDBJ databases">
        <title>Description and genome-wide analysis of Profundicola chukchiensis gen. nov., sp. nov., marine bacteria isolated from bottom sediments of the Chukchi Sea.</title>
        <authorList>
            <person name="Romanenko L."/>
            <person name="Otstavnykh N."/>
            <person name="Kurilenko V."/>
            <person name="Eremeev V."/>
            <person name="Velansky P."/>
            <person name="Mikhailov V."/>
            <person name="Isaeva M."/>
        </authorList>
    </citation>
    <scope>NUCLEOTIDE SEQUENCE</scope>
    <source>
        <strain evidence="1">KMM 9713</strain>
    </source>
</reference>
<proteinExistence type="predicted"/>
<dbReference type="AlphaFoldDB" id="A0A9X4RUI3"/>
<name>A0A9X4RUI3_9FLAO</name>
<dbReference type="PROSITE" id="PS51257">
    <property type="entry name" value="PROKAR_LIPOPROTEIN"/>
    <property type="match status" value="1"/>
</dbReference>
<protein>
    <submittedName>
        <fullName evidence="1">Uncharacterized protein</fullName>
    </submittedName>
</protein>
<dbReference type="RefSeq" id="WP_304420662.1">
    <property type="nucleotide sequence ID" value="NZ_JANCMU010000003.1"/>
</dbReference>
<comment type="caution">
    <text evidence="1">The sequence shown here is derived from an EMBL/GenBank/DDBJ whole genome shotgun (WGS) entry which is preliminary data.</text>
</comment>
<gene>
    <name evidence="1" type="ORF">NMK71_07125</name>
</gene>
<sequence>MKFSFLILICILLSSCYVYRPLEVAEGEEIPTLKEQLQKDKFYTISSQGEEYKIKAVQWQGDSLVAHVNLKEDQEMKFHKNDISTVNHRVFSRGRSDALTVGAYAGVLGLIFFLTQ</sequence>
<keyword evidence="2" id="KW-1185">Reference proteome</keyword>
<evidence type="ECO:0000313" key="1">
    <source>
        <dbReference type="EMBL" id="MDG4946183.1"/>
    </source>
</evidence>
<accession>A0A9X4RUI3</accession>
<dbReference type="EMBL" id="JANCMU010000003">
    <property type="protein sequence ID" value="MDG4946183.1"/>
    <property type="molecule type" value="Genomic_DNA"/>
</dbReference>
<organism evidence="1 2">
    <name type="scientific">Profundicola chukchiensis</name>
    <dbReference type="NCBI Taxonomy" id="2961959"/>
    <lineage>
        <taxon>Bacteria</taxon>
        <taxon>Pseudomonadati</taxon>
        <taxon>Bacteroidota</taxon>
        <taxon>Flavobacteriia</taxon>
        <taxon>Flavobacteriales</taxon>
        <taxon>Weeksellaceae</taxon>
        <taxon>Profundicola</taxon>
    </lineage>
</organism>
<evidence type="ECO:0000313" key="2">
    <source>
        <dbReference type="Proteomes" id="UP001152599"/>
    </source>
</evidence>
<dbReference type="Proteomes" id="UP001152599">
    <property type="component" value="Unassembled WGS sequence"/>
</dbReference>